<keyword evidence="1" id="KW-1133">Transmembrane helix</keyword>
<evidence type="ECO:0000313" key="3">
    <source>
        <dbReference type="Proteomes" id="UP000249134"/>
    </source>
</evidence>
<keyword evidence="1" id="KW-0812">Transmembrane</keyword>
<proteinExistence type="predicted"/>
<dbReference type="KEGG" id="blen:NCTC4824_00972"/>
<dbReference type="RefSeq" id="WP_066135822.1">
    <property type="nucleotide sequence ID" value="NZ_CBCSGM010000001.1"/>
</dbReference>
<name>A0A2X4W0H6_LEDLE</name>
<sequence>MINITIKKIFISFISAVFVSMFAVGGSALATFLYHYLNGEQFGEVITISRIIWFLIIFILSFLFILFGLDKKK</sequence>
<dbReference type="Proteomes" id="UP000249134">
    <property type="component" value="Chromosome 1"/>
</dbReference>
<dbReference type="AlphaFoldDB" id="A0A2X4W0H6"/>
<dbReference type="EMBL" id="LS483476">
    <property type="protein sequence ID" value="SQI53588.1"/>
    <property type="molecule type" value="Genomic_DNA"/>
</dbReference>
<feature type="transmembrane region" description="Helical" evidence="1">
    <location>
        <begin position="9"/>
        <end position="36"/>
    </location>
</feature>
<gene>
    <name evidence="2" type="ORF">NCTC4824_00972</name>
</gene>
<evidence type="ECO:0000256" key="1">
    <source>
        <dbReference type="SAM" id="Phobius"/>
    </source>
</evidence>
<reference evidence="2 3" key="1">
    <citation type="submission" date="2018-06" db="EMBL/GenBank/DDBJ databases">
        <authorList>
            <consortium name="Pathogen Informatics"/>
            <person name="Doyle S."/>
        </authorList>
    </citation>
    <scope>NUCLEOTIDE SEQUENCE [LARGE SCALE GENOMIC DNA]</scope>
    <source>
        <strain evidence="2 3">NCTC4824</strain>
    </source>
</reference>
<feature type="transmembrane region" description="Helical" evidence="1">
    <location>
        <begin position="48"/>
        <end position="69"/>
    </location>
</feature>
<protein>
    <submittedName>
        <fullName evidence="2">Uncharacterized protein</fullName>
    </submittedName>
</protein>
<accession>A0A2X4W0H6</accession>
<keyword evidence="3" id="KW-1185">Reference proteome</keyword>
<keyword evidence="1" id="KW-0472">Membrane</keyword>
<organism evidence="2 3">
    <name type="scientific">Lederbergia lenta</name>
    <name type="common">Bacillus lentus</name>
    <dbReference type="NCBI Taxonomy" id="1467"/>
    <lineage>
        <taxon>Bacteria</taxon>
        <taxon>Bacillati</taxon>
        <taxon>Bacillota</taxon>
        <taxon>Bacilli</taxon>
        <taxon>Bacillales</taxon>
        <taxon>Bacillaceae</taxon>
        <taxon>Lederbergia</taxon>
    </lineage>
</organism>
<evidence type="ECO:0000313" key="2">
    <source>
        <dbReference type="EMBL" id="SQI53588.1"/>
    </source>
</evidence>